<keyword evidence="4" id="KW-0029">Amino-acid transport</keyword>
<dbReference type="InterPro" id="IPR003593">
    <property type="entry name" value="AAA+_ATPase"/>
</dbReference>
<name>A0A844BWN6_9LACT</name>
<keyword evidence="2" id="KW-0547">Nucleotide-binding</keyword>
<dbReference type="GO" id="GO:0016887">
    <property type="term" value="F:ATP hydrolysis activity"/>
    <property type="evidence" value="ECO:0007669"/>
    <property type="project" value="InterPro"/>
</dbReference>
<dbReference type="FunFam" id="3.40.50.300:FF:000032">
    <property type="entry name" value="Export ABC transporter ATP-binding protein"/>
    <property type="match status" value="1"/>
</dbReference>
<dbReference type="PROSITE" id="PS00211">
    <property type="entry name" value="ABC_TRANSPORTER_1"/>
    <property type="match status" value="1"/>
</dbReference>
<keyword evidence="1" id="KW-0813">Transport</keyword>
<dbReference type="SMART" id="SM00382">
    <property type="entry name" value="AAA"/>
    <property type="match status" value="1"/>
</dbReference>
<accession>A0A844BWN6</accession>
<evidence type="ECO:0000313" key="6">
    <source>
        <dbReference type="EMBL" id="MRI82572.1"/>
    </source>
</evidence>
<gene>
    <name evidence="6" type="ORF">GIY11_11185</name>
</gene>
<dbReference type="EMBL" id="WJQR01000014">
    <property type="protein sequence ID" value="MRI82572.1"/>
    <property type="molecule type" value="Genomic_DNA"/>
</dbReference>
<dbReference type="GO" id="GO:0006865">
    <property type="term" value="P:amino acid transport"/>
    <property type="evidence" value="ECO:0007669"/>
    <property type="project" value="UniProtKB-KW"/>
</dbReference>
<dbReference type="InterPro" id="IPR017871">
    <property type="entry name" value="ABC_transporter-like_CS"/>
</dbReference>
<reference evidence="6 7" key="1">
    <citation type="submission" date="2019-11" db="EMBL/GenBank/DDBJ databases">
        <title>Characterisation of Fundicoccus ignavus gen. nov. sp. nov., a novel genus of the family Aerococcaceae isolated from bulk tank milk.</title>
        <authorList>
            <person name="Siebert A."/>
            <person name="Huptas C."/>
            <person name="Wenning M."/>
            <person name="Scherer S."/>
            <person name="Doll E.V."/>
        </authorList>
    </citation>
    <scope>NUCLEOTIDE SEQUENCE [LARGE SCALE GENOMIC DNA]</scope>
    <source>
        <strain evidence="6 7">DSM 109653</strain>
    </source>
</reference>
<proteinExistence type="predicted"/>
<organism evidence="6 7">
    <name type="scientific">Fundicoccus ignavus</name>
    <dbReference type="NCBI Taxonomy" id="2664442"/>
    <lineage>
        <taxon>Bacteria</taxon>
        <taxon>Bacillati</taxon>
        <taxon>Bacillota</taxon>
        <taxon>Bacilli</taxon>
        <taxon>Lactobacillales</taxon>
        <taxon>Aerococcaceae</taxon>
        <taxon>Fundicoccus</taxon>
    </lineage>
</organism>
<dbReference type="RefSeq" id="WP_153862644.1">
    <property type="nucleotide sequence ID" value="NZ_WJQR01000014.1"/>
</dbReference>
<dbReference type="Pfam" id="PF00005">
    <property type="entry name" value="ABC_tran"/>
    <property type="match status" value="1"/>
</dbReference>
<evidence type="ECO:0000313" key="7">
    <source>
        <dbReference type="Proteomes" id="UP000469870"/>
    </source>
</evidence>
<dbReference type="SUPFAM" id="SSF52540">
    <property type="entry name" value="P-loop containing nucleoside triphosphate hydrolases"/>
    <property type="match status" value="1"/>
</dbReference>
<evidence type="ECO:0000256" key="1">
    <source>
        <dbReference type="ARBA" id="ARBA00022448"/>
    </source>
</evidence>
<evidence type="ECO:0000256" key="2">
    <source>
        <dbReference type="ARBA" id="ARBA00022741"/>
    </source>
</evidence>
<dbReference type="InterPro" id="IPR003439">
    <property type="entry name" value="ABC_transporter-like_ATP-bd"/>
</dbReference>
<protein>
    <submittedName>
        <fullName evidence="6">ATP-binding cassette domain-containing protein</fullName>
    </submittedName>
</protein>
<dbReference type="GO" id="GO:0022857">
    <property type="term" value="F:transmembrane transporter activity"/>
    <property type="evidence" value="ECO:0007669"/>
    <property type="project" value="UniProtKB-ARBA"/>
</dbReference>
<comment type="caution">
    <text evidence="6">The sequence shown here is derived from an EMBL/GenBank/DDBJ whole genome shotgun (WGS) entry which is preliminary data.</text>
</comment>
<evidence type="ECO:0000256" key="3">
    <source>
        <dbReference type="ARBA" id="ARBA00022840"/>
    </source>
</evidence>
<dbReference type="GO" id="GO:0098796">
    <property type="term" value="C:membrane protein complex"/>
    <property type="evidence" value="ECO:0007669"/>
    <property type="project" value="UniProtKB-ARBA"/>
</dbReference>
<feature type="domain" description="ABC transporter" evidence="5">
    <location>
        <begin position="5"/>
        <end position="226"/>
    </location>
</feature>
<dbReference type="PANTHER" id="PTHR24220:SF86">
    <property type="entry name" value="ABC TRANSPORTER ABCH.1"/>
    <property type="match status" value="1"/>
</dbReference>
<dbReference type="InterPro" id="IPR017911">
    <property type="entry name" value="MacB-like_ATP-bd"/>
</dbReference>
<dbReference type="PROSITE" id="PS50893">
    <property type="entry name" value="ABC_TRANSPORTER_2"/>
    <property type="match status" value="1"/>
</dbReference>
<dbReference type="AlphaFoldDB" id="A0A844BWN6"/>
<dbReference type="InterPro" id="IPR027417">
    <property type="entry name" value="P-loop_NTPase"/>
</dbReference>
<sequence>MGKLLQLTDINKIYGDKIKNQVLYDVNLEFEAGSFNSIIGQSGSGKSTLMNIIGTLDKPTSGRIVIDGTDTSDMDKNELAVLRNETIGFIFQFHHLLPEFTVMENILTPYRIKHNRVTPEAIKRAEYLIDMVGLSKVKHNSSTEISGGQQQRAAIARSLINEPKLILGDEPTGNLDSETTQTVFNLMKDINKELKTTFILITHDKKVAEQADRIIEIKDGHVIMDIPNK</sequence>
<dbReference type="GO" id="GO:0005886">
    <property type="term" value="C:plasma membrane"/>
    <property type="evidence" value="ECO:0007669"/>
    <property type="project" value="TreeGrafter"/>
</dbReference>
<keyword evidence="3 6" id="KW-0067">ATP-binding</keyword>
<evidence type="ECO:0000256" key="4">
    <source>
        <dbReference type="ARBA" id="ARBA00022970"/>
    </source>
</evidence>
<dbReference type="InterPro" id="IPR015854">
    <property type="entry name" value="ABC_transpr_LolD-like"/>
</dbReference>
<dbReference type="Gene3D" id="3.40.50.300">
    <property type="entry name" value="P-loop containing nucleotide triphosphate hydrolases"/>
    <property type="match status" value="1"/>
</dbReference>
<dbReference type="Proteomes" id="UP000469870">
    <property type="component" value="Unassembled WGS sequence"/>
</dbReference>
<dbReference type="GO" id="GO:0005524">
    <property type="term" value="F:ATP binding"/>
    <property type="evidence" value="ECO:0007669"/>
    <property type="project" value="UniProtKB-KW"/>
</dbReference>
<dbReference type="CDD" id="cd03255">
    <property type="entry name" value="ABC_MJ0796_LolCDE_FtsE"/>
    <property type="match status" value="1"/>
</dbReference>
<evidence type="ECO:0000259" key="5">
    <source>
        <dbReference type="PROSITE" id="PS50893"/>
    </source>
</evidence>
<dbReference type="PANTHER" id="PTHR24220">
    <property type="entry name" value="IMPORT ATP-BINDING PROTEIN"/>
    <property type="match status" value="1"/>
</dbReference>